<sequence>MIISIVNHKGGTGKTTTTLNLGAALALKGYRILLVDLDAQGNLSYSLGAADASATLSDVLFEEATLEDALVSCEGMDLLPGNTKLADVELALSKIDNRYFLLRNALQPAVDKYDFILMDCPPSLSLLTVNALCASDSILIPLQLEVLSVRGLDLILNSISKIQGTLHPGLSILGVLPVLVDMRKNLNTEIVSYINTNYKLKIFESYIRSNVKASEAPSFGSSVIQYAPSSTSAQDYIKFSKEFLKAIQLTLK</sequence>
<dbReference type="STRING" id="688867.SAMN05660236_1429"/>
<feature type="domain" description="AAA" evidence="1">
    <location>
        <begin position="2"/>
        <end position="172"/>
    </location>
</feature>
<dbReference type="Proteomes" id="UP000190961">
    <property type="component" value="Unassembled WGS sequence"/>
</dbReference>
<dbReference type="FunFam" id="3.40.50.300:FF:000285">
    <property type="entry name" value="Sporulation initiation inhibitor Soj"/>
    <property type="match status" value="1"/>
</dbReference>
<accession>A0A1T5JSD5</accession>
<dbReference type="Pfam" id="PF13614">
    <property type="entry name" value="AAA_31"/>
    <property type="match status" value="1"/>
</dbReference>
<dbReference type="SUPFAM" id="SSF52540">
    <property type="entry name" value="P-loop containing nucleoside triphosphate hydrolases"/>
    <property type="match status" value="1"/>
</dbReference>
<dbReference type="EMBL" id="FUZU01000001">
    <property type="protein sequence ID" value="SKC54273.1"/>
    <property type="molecule type" value="Genomic_DNA"/>
</dbReference>
<reference evidence="2 3" key="1">
    <citation type="submission" date="2017-02" db="EMBL/GenBank/DDBJ databases">
        <authorList>
            <person name="Peterson S.W."/>
        </authorList>
    </citation>
    <scope>NUCLEOTIDE SEQUENCE [LARGE SCALE GENOMIC DNA]</scope>
    <source>
        <strain evidence="2 3">DSM 25262</strain>
    </source>
</reference>
<dbReference type="InterPro" id="IPR025669">
    <property type="entry name" value="AAA_dom"/>
</dbReference>
<gene>
    <name evidence="2" type="ORF">SAMN05660236_1429</name>
</gene>
<organism evidence="2 3">
    <name type="scientific">Ohtaekwangia koreensis</name>
    <dbReference type="NCBI Taxonomy" id="688867"/>
    <lineage>
        <taxon>Bacteria</taxon>
        <taxon>Pseudomonadati</taxon>
        <taxon>Bacteroidota</taxon>
        <taxon>Cytophagia</taxon>
        <taxon>Cytophagales</taxon>
        <taxon>Fulvivirgaceae</taxon>
        <taxon>Ohtaekwangia</taxon>
    </lineage>
</organism>
<keyword evidence="3" id="KW-1185">Reference proteome</keyword>
<evidence type="ECO:0000313" key="2">
    <source>
        <dbReference type="EMBL" id="SKC54273.1"/>
    </source>
</evidence>
<name>A0A1T5JSD5_9BACT</name>
<dbReference type="InterPro" id="IPR050678">
    <property type="entry name" value="DNA_Partitioning_ATPase"/>
</dbReference>
<dbReference type="InterPro" id="IPR027417">
    <property type="entry name" value="P-loop_NTPase"/>
</dbReference>
<dbReference type="Gene3D" id="3.40.50.300">
    <property type="entry name" value="P-loop containing nucleotide triphosphate hydrolases"/>
    <property type="match status" value="1"/>
</dbReference>
<dbReference type="CDD" id="cd02042">
    <property type="entry name" value="ParAB_family"/>
    <property type="match status" value="1"/>
</dbReference>
<dbReference type="PANTHER" id="PTHR13696">
    <property type="entry name" value="P-LOOP CONTAINING NUCLEOSIDE TRIPHOSPHATE HYDROLASE"/>
    <property type="match status" value="1"/>
</dbReference>
<dbReference type="AlphaFoldDB" id="A0A1T5JSD5"/>
<evidence type="ECO:0000313" key="3">
    <source>
        <dbReference type="Proteomes" id="UP000190961"/>
    </source>
</evidence>
<dbReference type="RefSeq" id="WP_079685966.1">
    <property type="nucleotide sequence ID" value="NZ_FUZU01000001.1"/>
</dbReference>
<dbReference type="PANTHER" id="PTHR13696:SF99">
    <property type="entry name" value="COBYRINIC ACID AC-DIAMIDE SYNTHASE"/>
    <property type="match status" value="1"/>
</dbReference>
<proteinExistence type="predicted"/>
<protein>
    <submittedName>
        <fullName evidence="2">Chromosome partitioning protein</fullName>
    </submittedName>
</protein>
<evidence type="ECO:0000259" key="1">
    <source>
        <dbReference type="Pfam" id="PF13614"/>
    </source>
</evidence>
<dbReference type="OrthoDB" id="9815116at2"/>